<name>A0ABD0RPA6_CIRMR</name>
<reference evidence="2 3" key="1">
    <citation type="submission" date="2024-05" db="EMBL/GenBank/DDBJ databases">
        <title>Genome sequencing and assembly of Indian major carp, Cirrhinus mrigala (Hamilton, 1822).</title>
        <authorList>
            <person name="Mohindra V."/>
            <person name="Chowdhury L.M."/>
            <person name="Lal K."/>
            <person name="Jena J.K."/>
        </authorList>
    </citation>
    <scope>NUCLEOTIDE SEQUENCE [LARGE SCALE GENOMIC DNA]</scope>
    <source>
        <strain evidence="2">CM1030</strain>
        <tissue evidence="2">Blood</tissue>
    </source>
</reference>
<comment type="caution">
    <text evidence="2">The sequence shown here is derived from an EMBL/GenBank/DDBJ whole genome shotgun (WGS) entry which is preliminary data.</text>
</comment>
<protein>
    <submittedName>
        <fullName evidence="2">Uncharacterized protein</fullName>
    </submittedName>
</protein>
<sequence length="52" mass="6083">MDILGEKDLEEDEVDNVDDWVKGHHGRLKTALEVANTSSQEASRRRKRIYDR</sequence>
<dbReference type="AlphaFoldDB" id="A0ABD0RPA6"/>
<gene>
    <name evidence="2" type="ORF">M9458_002894</name>
</gene>
<keyword evidence="3" id="KW-1185">Reference proteome</keyword>
<evidence type="ECO:0000313" key="3">
    <source>
        <dbReference type="Proteomes" id="UP001529510"/>
    </source>
</evidence>
<proteinExistence type="predicted"/>
<accession>A0ABD0RPA6</accession>
<dbReference type="Proteomes" id="UP001529510">
    <property type="component" value="Unassembled WGS sequence"/>
</dbReference>
<feature type="non-terminal residue" evidence="2">
    <location>
        <position position="52"/>
    </location>
</feature>
<evidence type="ECO:0000313" key="2">
    <source>
        <dbReference type="EMBL" id="KAL0199707.1"/>
    </source>
</evidence>
<organism evidence="2 3">
    <name type="scientific">Cirrhinus mrigala</name>
    <name type="common">Mrigala</name>
    <dbReference type="NCBI Taxonomy" id="683832"/>
    <lineage>
        <taxon>Eukaryota</taxon>
        <taxon>Metazoa</taxon>
        <taxon>Chordata</taxon>
        <taxon>Craniata</taxon>
        <taxon>Vertebrata</taxon>
        <taxon>Euteleostomi</taxon>
        <taxon>Actinopterygii</taxon>
        <taxon>Neopterygii</taxon>
        <taxon>Teleostei</taxon>
        <taxon>Ostariophysi</taxon>
        <taxon>Cypriniformes</taxon>
        <taxon>Cyprinidae</taxon>
        <taxon>Labeoninae</taxon>
        <taxon>Labeonini</taxon>
        <taxon>Cirrhinus</taxon>
    </lineage>
</organism>
<evidence type="ECO:0000256" key="1">
    <source>
        <dbReference type="SAM" id="MobiDB-lite"/>
    </source>
</evidence>
<feature type="region of interest" description="Disordered" evidence="1">
    <location>
        <begin position="32"/>
        <end position="52"/>
    </location>
</feature>
<dbReference type="EMBL" id="JAMKFB020000002">
    <property type="protein sequence ID" value="KAL0199707.1"/>
    <property type="molecule type" value="Genomic_DNA"/>
</dbReference>